<dbReference type="PANTHER" id="PTHR42711:SF5">
    <property type="entry name" value="ABC TRANSPORTER ATP-BINDING PROTEIN NATA"/>
    <property type="match status" value="1"/>
</dbReference>
<dbReference type="PANTHER" id="PTHR42711">
    <property type="entry name" value="ABC TRANSPORTER ATP-BINDING PROTEIN"/>
    <property type="match status" value="1"/>
</dbReference>
<dbReference type="RefSeq" id="WP_091234782.1">
    <property type="nucleotide sequence ID" value="NZ_FMKA01000016.1"/>
</dbReference>
<keyword evidence="3" id="KW-0547">Nucleotide-binding</keyword>
<dbReference type="GO" id="GO:0005524">
    <property type="term" value="F:ATP binding"/>
    <property type="evidence" value="ECO:0007669"/>
    <property type="project" value="UniProtKB-KW"/>
</dbReference>
<dbReference type="OrthoDB" id="9804819at2"/>
<dbReference type="PROSITE" id="PS50893">
    <property type="entry name" value="ABC_TRANSPORTER_2"/>
    <property type="match status" value="1"/>
</dbReference>
<dbReference type="InterPro" id="IPR050763">
    <property type="entry name" value="ABC_transporter_ATP-binding"/>
</dbReference>
<sequence length="259" mass="29048">MIEINNLTKIYKLSRKQMHQVKTKKNMTTAIENLSLRAEDGQIFGLLGPNGAGKTTALRCIATLLKPTEGEIRVSGFDTVTRSQDVRKKIGFLTNDIKLDPQFSPRYLFEFFGRLHGVSKDEVDARREELFEYFGITGFQDKKVDELSTGMKQKAAIAVSLVHDPEVIIFDEPTNGLDIVTARSVTDYLKMLKGRGKLVIISTHIMTEAEKLCDRIAVIIEGRKVIEGSLDEILESTGTENLEEAFFELYRQVNGGTAQ</sequence>
<keyword evidence="2" id="KW-0813">Transport</keyword>
<name>A0A1D3TV84_9FIRM</name>
<dbReference type="Pfam" id="PF00005">
    <property type="entry name" value="ABC_tran"/>
    <property type="match status" value="1"/>
</dbReference>
<dbReference type="InterPro" id="IPR003439">
    <property type="entry name" value="ABC_transporter-like_ATP-bd"/>
</dbReference>
<proteinExistence type="inferred from homology"/>
<dbReference type="GO" id="GO:0016887">
    <property type="term" value="F:ATP hydrolysis activity"/>
    <property type="evidence" value="ECO:0007669"/>
    <property type="project" value="InterPro"/>
</dbReference>
<dbReference type="InterPro" id="IPR003593">
    <property type="entry name" value="AAA+_ATPase"/>
</dbReference>
<evidence type="ECO:0000259" key="5">
    <source>
        <dbReference type="PROSITE" id="PS50893"/>
    </source>
</evidence>
<evidence type="ECO:0000256" key="2">
    <source>
        <dbReference type="ARBA" id="ARBA00022448"/>
    </source>
</evidence>
<dbReference type="STRING" id="1619234.SAMN05421730_101614"/>
<dbReference type="SMART" id="SM00382">
    <property type="entry name" value="AAA"/>
    <property type="match status" value="1"/>
</dbReference>
<feature type="domain" description="ABC transporter" evidence="5">
    <location>
        <begin position="2"/>
        <end position="246"/>
    </location>
</feature>
<dbReference type="InterPro" id="IPR027417">
    <property type="entry name" value="P-loop_NTPase"/>
</dbReference>
<dbReference type="AlphaFoldDB" id="A0A1D3TV84"/>
<evidence type="ECO:0000256" key="1">
    <source>
        <dbReference type="ARBA" id="ARBA00005417"/>
    </source>
</evidence>
<organism evidence="6 7">
    <name type="scientific">Anaerobium acetethylicum</name>
    <dbReference type="NCBI Taxonomy" id="1619234"/>
    <lineage>
        <taxon>Bacteria</taxon>
        <taxon>Bacillati</taxon>
        <taxon>Bacillota</taxon>
        <taxon>Clostridia</taxon>
        <taxon>Lachnospirales</taxon>
        <taxon>Lachnospiraceae</taxon>
        <taxon>Anaerobium</taxon>
    </lineage>
</organism>
<accession>A0A1D3TV84</accession>
<evidence type="ECO:0000256" key="3">
    <source>
        <dbReference type="ARBA" id="ARBA00022741"/>
    </source>
</evidence>
<evidence type="ECO:0000313" key="7">
    <source>
        <dbReference type="Proteomes" id="UP000199315"/>
    </source>
</evidence>
<dbReference type="Proteomes" id="UP000199315">
    <property type="component" value="Unassembled WGS sequence"/>
</dbReference>
<dbReference type="SUPFAM" id="SSF52540">
    <property type="entry name" value="P-loop containing nucleoside triphosphate hydrolases"/>
    <property type="match status" value="1"/>
</dbReference>
<reference evidence="6 7" key="1">
    <citation type="submission" date="2016-09" db="EMBL/GenBank/DDBJ databases">
        <authorList>
            <person name="Capua I."/>
            <person name="De Benedictis P."/>
            <person name="Joannis T."/>
            <person name="Lombin L.H."/>
            <person name="Cattoli G."/>
        </authorList>
    </citation>
    <scope>NUCLEOTIDE SEQUENCE [LARGE SCALE GENOMIC DNA]</scope>
    <source>
        <strain evidence="6 7">GluBS11</strain>
    </source>
</reference>
<evidence type="ECO:0000313" key="6">
    <source>
        <dbReference type="EMBL" id="SCP98044.1"/>
    </source>
</evidence>
<protein>
    <submittedName>
        <fullName evidence="6">Sodium transport system ATP-binding protein</fullName>
    </submittedName>
</protein>
<keyword evidence="4 6" id="KW-0067">ATP-binding</keyword>
<dbReference type="EMBL" id="FMKA01000016">
    <property type="protein sequence ID" value="SCP98044.1"/>
    <property type="molecule type" value="Genomic_DNA"/>
</dbReference>
<keyword evidence="7" id="KW-1185">Reference proteome</keyword>
<comment type="similarity">
    <text evidence="1">Belongs to the ABC transporter superfamily.</text>
</comment>
<dbReference type="Gene3D" id="3.40.50.300">
    <property type="entry name" value="P-loop containing nucleotide triphosphate hydrolases"/>
    <property type="match status" value="1"/>
</dbReference>
<gene>
    <name evidence="6" type="ORF">SAMN05421730_101614</name>
</gene>
<evidence type="ECO:0000256" key="4">
    <source>
        <dbReference type="ARBA" id="ARBA00022840"/>
    </source>
</evidence>